<dbReference type="Pfam" id="PF00589">
    <property type="entry name" value="Phage_integrase"/>
    <property type="match status" value="1"/>
</dbReference>
<dbReference type="GO" id="GO:0003677">
    <property type="term" value="F:DNA binding"/>
    <property type="evidence" value="ECO:0007669"/>
    <property type="project" value="UniProtKB-KW"/>
</dbReference>
<accession>A0A916YI71</accession>
<dbReference type="InterPro" id="IPR050090">
    <property type="entry name" value="Tyrosine_recombinase_XerCD"/>
</dbReference>
<dbReference type="InterPro" id="IPR035386">
    <property type="entry name" value="Arm-DNA-bind_5"/>
</dbReference>
<evidence type="ECO:0000256" key="2">
    <source>
        <dbReference type="ARBA" id="ARBA00023125"/>
    </source>
</evidence>
<feature type="domain" description="Tyr recombinase" evidence="4">
    <location>
        <begin position="204"/>
        <end position="388"/>
    </location>
</feature>
<gene>
    <name evidence="5" type="ORF">GCM10011514_07160</name>
</gene>
<dbReference type="PROSITE" id="PS51898">
    <property type="entry name" value="TYR_RECOMBINASE"/>
    <property type="match status" value="1"/>
</dbReference>
<dbReference type="Gene3D" id="1.10.443.10">
    <property type="entry name" value="Intergrase catalytic core"/>
    <property type="match status" value="1"/>
</dbReference>
<dbReference type="InterPro" id="IPR002104">
    <property type="entry name" value="Integrase_catalytic"/>
</dbReference>
<reference evidence="5" key="2">
    <citation type="submission" date="2020-09" db="EMBL/GenBank/DDBJ databases">
        <authorList>
            <person name="Sun Q."/>
            <person name="Zhou Y."/>
        </authorList>
    </citation>
    <scope>NUCLEOTIDE SEQUENCE</scope>
    <source>
        <strain evidence="5">CGMCC 1.15958</strain>
    </source>
</reference>
<dbReference type="InterPro" id="IPR025269">
    <property type="entry name" value="SAM-like_dom"/>
</dbReference>
<dbReference type="AlphaFoldDB" id="A0A916YI71"/>
<sequence>MIDGLAPIYVRLTIEGRRTQFSLGKKIEPDKWIQKAGMAKGSGQEAKIINNYINTVRGELQKNYNVLISQNEYVTPEMVRNAYMGVKEEKKTLMELIDYHLLRVQERVDAGRMSKNTKKHFVTTKLKIQSFLRNKYNLSDEALCNLKYQFVIDFEYYFETFEGVKKNTYMKYMSCLKQIIRHAVRLGWLKTNPFQDFKCTYEPANKDILTMEEIELIYNKSNLIKRLEEVRDIFIFCCFTGFAYADLTNLSPDSISKSVDGEIWLQTYREKTGTKERVMALPIPIEIIEKYKNHNCRKIQNRLFPVNSNQKYNAYLKELADICGINKYLTTHLARHTFATTITLSNGVPIESVSSMLGHKDIRTTQIYARVVQQKVSQDMKDLRKRMMNNPTMKEESKLKIA</sequence>
<dbReference type="InterPro" id="IPR011010">
    <property type="entry name" value="DNA_brk_join_enz"/>
</dbReference>
<dbReference type="CDD" id="cd01185">
    <property type="entry name" value="INTN1_C_like"/>
    <property type="match status" value="1"/>
</dbReference>
<dbReference type="GO" id="GO:0015074">
    <property type="term" value="P:DNA integration"/>
    <property type="evidence" value="ECO:0007669"/>
    <property type="project" value="InterPro"/>
</dbReference>
<keyword evidence="6" id="KW-1185">Reference proteome</keyword>
<evidence type="ECO:0000256" key="3">
    <source>
        <dbReference type="ARBA" id="ARBA00023172"/>
    </source>
</evidence>
<dbReference type="InterPro" id="IPR010998">
    <property type="entry name" value="Integrase_recombinase_N"/>
</dbReference>
<reference evidence="5" key="1">
    <citation type="journal article" date="2014" name="Int. J. Syst. Evol. Microbiol.">
        <title>Complete genome sequence of Corynebacterium casei LMG S-19264T (=DSM 44701T), isolated from a smear-ripened cheese.</title>
        <authorList>
            <consortium name="US DOE Joint Genome Institute (JGI-PGF)"/>
            <person name="Walter F."/>
            <person name="Albersmeier A."/>
            <person name="Kalinowski J."/>
            <person name="Ruckert C."/>
        </authorList>
    </citation>
    <scope>NUCLEOTIDE SEQUENCE</scope>
    <source>
        <strain evidence="5">CGMCC 1.15958</strain>
    </source>
</reference>
<dbReference type="EMBL" id="BMKK01000001">
    <property type="protein sequence ID" value="GGD45738.1"/>
    <property type="molecule type" value="Genomic_DNA"/>
</dbReference>
<proteinExistence type="inferred from homology"/>
<dbReference type="GO" id="GO:0006310">
    <property type="term" value="P:DNA recombination"/>
    <property type="evidence" value="ECO:0007669"/>
    <property type="project" value="UniProtKB-KW"/>
</dbReference>
<keyword evidence="2" id="KW-0238">DNA-binding</keyword>
<evidence type="ECO:0000313" key="6">
    <source>
        <dbReference type="Proteomes" id="UP000609064"/>
    </source>
</evidence>
<dbReference type="PANTHER" id="PTHR30349">
    <property type="entry name" value="PHAGE INTEGRASE-RELATED"/>
    <property type="match status" value="1"/>
</dbReference>
<dbReference type="PANTHER" id="PTHR30349:SF64">
    <property type="entry name" value="PROPHAGE INTEGRASE INTD-RELATED"/>
    <property type="match status" value="1"/>
</dbReference>
<protein>
    <submittedName>
        <fullName evidence="5">Transposase</fullName>
    </submittedName>
</protein>
<dbReference type="Pfam" id="PF17293">
    <property type="entry name" value="Arm-DNA-bind_5"/>
    <property type="match status" value="1"/>
</dbReference>
<comment type="caution">
    <text evidence="5">The sequence shown here is derived from an EMBL/GenBank/DDBJ whole genome shotgun (WGS) entry which is preliminary data.</text>
</comment>
<comment type="similarity">
    <text evidence="1">Belongs to the 'phage' integrase family.</text>
</comment>
<dbReference type="SUPFAM" id="SSF56349">
    <property type="entry name" value="DNA breaking-rejoining enzymes"/>
    <property type="match status" value="1"/>
</dbReference>
<evidence type="ECO:0000313" key="5">
    <source>
        <dbReference type="EMBL" id="GGD45738.1"/>
    </source>
</evidence>
<evidence type="ECO:0000259" key="4">
    <source>
        <dbReference type="PROSITE" id="PS51898"/>
    </source>
</evidence>
<dbReference type="Pfam" id="PF13102">
    <property type="entry name" value="Phage_int_SAM_5"/>
    <property type="match status" value="1"/>
</dbReference>
<keyword evidence="3" id="KW-0233">DNA recombination</keyword>
<dbReference type="Proteomes" id="UP000609064">
    <property type="component" value="Unassembled WGS sequence"/>
</dbReference>
<dbReference type="Gene3D" id="1.10.150.130">
    <property type="match status" value="1"/>
</dbReference>
<name>A0A916YI71_9BACT</name>
<dbReference type="InterPro" id="IPR013762">
    <property type="entry name" value="Integrase-like_cat_sf"/>
</dbReference>
<organism evidence="5 6">
    <name type="scientific">Emticicia aquatilis</name>
    <dbReference type="NCBI Taxonomy" id="1537369"/>
    <lineage>
        <taxon>Bacteria</taxon>
        <taxon>Pseudomonadati</taxon>
        <taxon>Bacteroidota</taxon>
        <taxon>Cytophagia</taxon>
        <taxon>Cytophagales</taxon>
        <taxon>Leadbetterellaceae</taxon>
        <taxon>Emticicia</taxon>
    </lineage>
</organism>
<evidence type="ECO:0000256" key="1">
    <source>
        <dbReference type="ARBA" id="ARBA00008857"/>
    </source>
</evidence>